<protein>
    <recommendedName>
        <fullName evidence="11">G-protein coupled receptors family 1 profile domain-containing protein</fullName>
    </recommendedName>
</protein>
<evidence type="ECO:0000256" key="2">
    <source>
        <dbReference type="ARBA" id="ARBA00022475"/>
    </source>
</evidence>
<sequence>MNSSAKSCSNRFSGNEALMIVRISAHAILAVAAIFGSYLVIRAFQKFENLRRASNIILVSLSVADCLLAIPFILDIMHMFLKLSFSVKQSQQALCIWSASLTFLLISVIILHLALISMERFIAVKFALRYHIIVTNRRAAIASMSMWLWTALVMVVLPHTLQANSRSDFERFRQAIHPCLSTREAWPDRDLPLQTKVYLIFVVISLLVIPLLIILSSYSYIFIVSHKHRRHIAGRGDFPGMTTIRHQLKGALTLAFVVSVCLLSITPLLVVTCLRFFRKLPDCRHSRPKHLNFIAYVVATGLNAICNPLIYGWRNGRFRSAFRKLLGLAKIDVKITTQNSHFSKLHFIHLPSCITSKPIPLFTLAIFCLLELFVYIQLVTWARLSSKANRQKTAFKLFLSYITFLLISVIILHLALISMERFIAVKFALRYHIIVTNRRAAIASMSMWLWTALVMVVLPHTLQANSRSDFERFRQAIHPCLSTREAWPDRDLPLQTKVYLIFVVISLLVIPLLIILSSYSYIFIVSHKHRRHIAGRGDFPGMTTIRHQLKGALTLAFVVSVCLLSITPLLVVTCLRFFRKLPDCRHSRPKHLNFIAYVVATGLNAICNPLIYGWRNGRFRSAFRKLLGCDQQPG</sequence>
<keyword evidence="13" id="KW-1185">Reference proteome</keyword>
<dbReference type="Gene3D" id="1.20.1070.10">
    <property type="entry name" value="Rhodopsin 7-helix transmembrane proteins"/>
    <property type="match status" value="2"/>
</dbReference>
<evidence type="ECO:0000313" key="13">
    <source>
        <dbReference type="Proteomes" id="UP001159427"/>
    </source>
</evidence>
<name>A0ABN8MQZ3_9CNID</name>
<evidence type="ECO:0000256" key="8">
    <source>
        <dbReference type="ARBA" id="ARBA00023180"/>
    </source>
</evidence>
<dbReference type="PANTHER" id="PTHR24246">
    <property type="entry name" value="OLFACTORY RECEPTOR AND ADENOSINE RECEPTOR"/>
    <property type="match status" value="1"/>
</dbReference>
<comment type="subcellular location">
    <subcellularLocation>
        <location evidence="1">Cell membrane</location>
        <topology evidence="1">Multi-pass membrane protein</topology>
    </subcellularLocation>
</comment>
<evidence type="ECO:0000256" key="6">
    <source>
        <dbReference type="ARBA" id="ARBA00023136"/>
    </source>
</evidence>
<keyword evidence="9" id="KW-0807">Transducer</keyword>
<keyword evidence="6 10" id="KW-0472">Membrane</keyword>
<feature type="transmembrane region" description="Helical" evidence="10">
    <location>
        <begin position="359"/>
        <end position="378"/>
    </location>
</feature>
<feature type="domain" description="G-protein coupled receptors family 1 profile" evidence="11">
    <location>
        <begin position="361"/>
        <end position="612"/>
    </location>
</feature>
<dbReference type="InterPro" id="IPR017452">
    <property type="entry name" value="GPCR_Rhodpsn_7TM"/>
</dbReference>
<dbReference type="Pfam" id="PF00001">
    <property type="entry name" value="7tm_1"/>
    <property type="match status" value="2"/>
</dbReference>
<feature type="transmembrane region" description="Helical" evidence="10">
    <location>
        <begin position="498"/>
        <end position="524"/>
    </location>
</feature>
<feature type="transmembrane region" description="Helical" evidence="10">
    <location>
        <begin position="293"/>
        <end position="313"/>
    </location>
</feature>
<evidence type="ECO:0000256" key="9">
    <source>
        <dbReference type="ARBA" id="ARBA00023224"/>
    </source>
</evidence>
<feature type="domain" description="G-protein coupled receptors family 1 profile" evidence="11">
    <location>
        <begin position="36"/>
        <end position="311"/>
    </location>
</feature>
<evidence type="ECO:0000256" key="1">
    <source>
        <dbReference type="ARBA" id="ARBA00004651"/>
    </source>
</evidence>
<keyword evidence="7" id="KW-0675">Receptor</keyword>
<dbReference type="Proteomes" id="UP001159427">
    <property type="component" value="Unassembled WGS sequence"/>
</dbReference>
<feature type="transmembrane region" description="Helical" evidence="10">
    <location>
        <begin position="139"/>
        <end position="161"/>
    </location>
</feature>
<dbReference type="PANTHER" id="PTHR24246:SF27">
    <property type="entry name" value="ADENOSINE RECEPTOR, ISOFORM A"/>
    <property type="match status" value="1"/>
</dbReference>
<comment type="caution">
    <text evidence="12">The sequence shown here is derived from an EMBL/GenBank/DDBJ whole genome shotgun (WGS) entry which is preliminary data.</text>
</comment>
<dbReference type="CDD" id="cd00637">
    <property type="entry name" value="7tm_classA_rhodopsin-like"/>
    <property type="match status" value="1"/>
</dbReference>
<gene>
    <name evidence="12" type="ORF">PEVE_00038186</name>
</gene>
<feature type="transmembrane region" description="Helical" evidence="10">
    <location>
        <begin position="594"/>
        <end position="614"/>
    </location>
</feature>
<dbReference type="InterPro" id="IPR000276">
    <property type="entry name" value="GPCR_Rhodpsn"/>
</dbReference>
<dbReference type="PROSITE" id="PS50262">
    <property type="entry name" value="G_PROTEIN_RECEP_F1_2"/>
    <property type="match status" value="2"/>
</dbReference>
<feature type="transmembrane region" description="Helical" evidence="10">
    <location>
        <begin position="440"/>
        <end position="462"/>
    </location>
</feature>
<dbReference type="PRINTS" id="PR00237">
    <property type="entry name" value="GPCRRHODOPSN"/>
</dbReference>
<evidence type="ECO:0000259" key="11">
    <source>
        <dbReference type="PROSITE" id="PS50262"/>
    </source>
</evidence>
<feature type="transmembrane region" description="Helical" evidence="10">
    <location>
        <begin position="53"/>
        <end position="74"/>
    </location>
</feature>
<feature type="transmembrane region" description="Helical" evidence="10">
    <location>
        <begin position="398"/>
        <end position="419"/>
    </location>
</feature>
<reference evidence="12 13" key="1">
    <citation type="submission" date="2022-05" db="EMBL/GenBank/DDBJ databases">
        <authorList>
            <consortium name="Genoscope - CEA"/>
            <person name="William W."/>
        </authorList>
    </citation>
    <scope>NUCLEOTIDE SEQUENCE [LARGE SCALE GENOMIC DNA]</scope>
</reference>
<keyword evidence="3 10" id="KW-0812">Transmembrane</keyword>
<evidence type="ECO:0000256" key="10">
    <source>
        <dbReference type="SAM" id="Phobius"/>
    </source>
</evidence>
<evidence type="ECO:0000256" key="5">
    <source>
        <dbReference type="ARBA" id="ARBA00023040"/>
    </source>
</evidence>
<feature type="transmembrane region" description="Helical" evidence="10">
    <location>
        <begin position="197"/>
        <end position="223"/>
    </location>
</feature>
<accession>A0ABN8MQZ3</accession>
<dbReference type="EMBL" id="CALNXI010000641">
    <property type="protein sequence ID" value="CAH3030560.1"/>
    <property type="molecule type" value="Genomic_DNA"/>
</dbReference>
<keyword evidence="2" id="KW-1003">Cell membrane</keyword>
<keyword evidence="4 10" id="KW-1133">Transmembrane helix</keyword>
<evidence type="ECO:0000256" key="4">
    <source>
        <dbReference type="ARBA" id="ARBA00022989"/>
    </source>
</evidence>
<keyword evidence="5" id="KW-0297">G-protein coupled receptor</keyword>
<proteinExistence type="predicted"/>
<evidence type="ECO:0000313" key="12">
    <source>
        <dbReference type="EMBL" id="CAH3030560.1"/>
    </source>
</evidence>
<feature type="transmembrane region" description="Helical" evidence="10">
    <location>
        <begin position="94"/>
        <end position="118"/>
    </location>
</feature>
<feature type="transmembrane region" description="Helical" evidence="10">
    <location>
        <begin position="552"/>
        <end position="578"/>
    </location>
</feature>
<keyword evidence="8" id="KW-0325">Glycoprotein</keyword>
<evidence type="ECO:0000256" key="7">
    <source>
        <dbReference type="ARBA" id="ARBA00023170"/>
    </source>
</evidence>
<dbReference type="SMART" id="SM01381">
    <property type="entry name" value="7TM_GPCR_Srsx"/>
    <property type="match status" value="1"/>
</dbReference>
<organism evidence="12 13">
    <name type="scientific">Porites evermanni</name>
    <dbReference type="NCBI Taxonomy" id="104178"/>
    <lineage>
        <taxon>Eukaryota</taxon>
        <taxon>Metazoa</taxon>
        <taxon>Cnidaria</taxon>
        <taxon>Anthozoa</taxon>
        <taxon>Hexacorallia</taxon>
        <taxon>Scleractinia</taxon>
        <taxon>Fungiina</taxon>
        <taxon>Poritidae</taxon>
        <taxon>Porites</taxon>
    </lineage>
</organism>
<feature type="transmembrane region" description="Helical" evidence="10">
    <location>
        <begin position="251"/>
        <end position="277"/>
    </location>
</feature>
<feature type="transmembrane region" description="Helical" evidence="10">
    <location>
        <begin position="20"/>
        <end position="41"/>
    </location>
</feature>
<evidence type="ECO:0000256" key="3">
    <source>
        <dbReference type="ARBA" id="ARBA00022692"/>
    </source>
</evidence>
<dbReference type="SUPFAM" id="SSF81321">
    <property type="entry name" value="Family A G protein-coupled receptor-like"/>
    <property type="match status" value="2"/>
</dbReference>